<protein>
    <recommendedName>
        <fullName evidence="1">MULE transposase domain-containing protein</fullName>
    </recommendedName>
</protein>
<gene>
    <name evidence="2" type="ORF">Ddye_015250</name>
</gene>
<dbReference type="AlphaFoldDB" id="A0AAD9WYB8"/>
<evidence type="ECO:0000313" key="3">
    <source>
        <dbReference type="Proteomes" id="UP001280121"/>
    </source>
</evidence>
<evidence type="ECO:0000313" key="2">
    <source>
        <dbReference type="EMBL" id="KAK2647761.1"/>
    </source>
</evidence>
<dbReference type="PANTHER" id="PTHR47718:SF13">
    <property type="entry name" value="OS09G0290500 PROTEIN"/>
    <property type="match status" value="1"/>
</dbReference>
<dbReference type="InterPro" id="IPR018289">
    <property type="entry name" value="MULE_transposase_dom"/>
</dbReference>
<organism evidence="2 3">
    <name type="scientific">Dipteronia dyeriana</name>
    <dbReference type="NCBI Taxonomy" id="168575"/>
    <lineage>
        <taxon>Eukaryota</taxon>
        <taxon>Viridiplantae</taxon>
        <taxon>Streptophyta</taxon>
        <taxon>Embryophyta</taxon>
        <taxon>Tracheophyta</taxon>
        <taxon>Spermatophyta</taxon>
        <taxon>Magnoliopsida</taxon>
        <taxon>eudicotyledons</taxon>
        <taxon>Gunneridae</taxon>
        <taxon>Pentapetalae</taxon>
        <taxon>rosids</taxon>
        <taxon>malvids</taxon>
        <taxon>Sapindales</taxon>
        <taxon>Sapindaceae</taxon>
        <taxon>Hippocastanoideae</taxon>
        <taxon>Acereae</taxon>
        <taxon>Dipteronia</taxon>
    </lineage>
</organism>
<proteinExistence type="predicted"/>
<dbReference type="Pfam" id="PF10551">
    <property type="entry name" value="MULE"/>
    <property type="match status" value="1"/>
</dbReference>
<sequence>MLTPPNQSHTTHVNIMAFQTNICIGNSVIFSVQGQFRSLQPTDVIGKEFSSVEDVESFYSNYSKVIGFSTIKDEMRRDSQGVITRRRWVCSKQGYRAQKDVLAFDATYKTNVYRISLVIFVGVNHHKSTTIFGFGLLGDETVETYTWLLRTFSVSMHGKMPQSVVTDGDKAMHKAIKTVMPNSVRRLCCWHLEPNVQTNIQDQNFT</sequence>
<accession>A0AAD9WYB8</accession>
<feature type="domain" description="MULE transposase" evidence="1">
    <location>
        <begin position="101"/>
        <end position="192"/>
    </location>
</feature>
<name>A0AAD9WYB8_9ROSI</name>
<dbReference type="Proteomes" id="UP001280121">
    <property type="component" value="Unassembled WGS sequence"/>
</dbReference>
<dbReference type="EMBL" id="JANJYI010000005">
    <property type="protein sequence ID" value="KAK2647761.1"/>
    <property type="molecule type" value="Genomic_DNA"/>
</dbReference>
<keyword evidence="3" id="KW-1185">Reference proteome</keyword>
<reference evidence="2" key="1">
    <citation type="journal article" date="2023" name="Plant J.">
        <title>Genome sequences and population genomics provide insights into the demographic history, inbreeding, and mutation load of two 'living fossil' tree species of Dipteronia.</title>
        <authorList>
            <person name="Feng Y."/>
            <person name="Comes H.P."/>
            <person name="Chen J."/>
            <person name="Zhu S."/>
            <person name="Lu R."/>
            <person name="Zhang X."/>
            <person name="Li P."/>
            <person name="Qiu J."/>
            <person name="Olsen K.M."/>
            <person name="Qiu Y."/>
        </authorList>
    </citation>
    <scope>NUCLEOTIDE SEQUENCE</scope>
    <source>
        <strain evidence="2">KIB01</strain>
    </source>
</reference>
<evidence type="ECO:0000259" key="1">
    <source>
        <dbReference type="Pfam" id="PF10551"/>
    </source>
</evidence>
<dbReference type="PANTHER" id="PTHR47718">
    <property type="entry name" value="OS01G0519700 PROTEIN"/>
    <property type="match status" value="1"/>
</dbReference>
<comment type="caution">
    <text evidence="2">The sequence shown here is derived from an EMBL/GenBank/DDBJ whole genome shotgun (WGS) entry which is preliminary data.</text>
</comment>